<gene>
    <name evidence="1" type="ORF">L1987_18780</name>
</gene>
<accession>A0ACB9J2W9</accession>
<evidence type="ECO:0000313" key="1">
    <source>
        <dbReference type="EMBL" id="KAI3814038.1"/>
    </source>
</evidence>
<reference evidence="2" key="1">
    <citation type="journal article" date="2022" name="Mol. Ecol. Resour.">
        <title>The genomes of chicory, endive, great burdock and yacon provide insights into Asteraceae palaeo-polyploidization history and plant inulin production.</title>
        <authorList>
            <person name="Fan W."/>
            <person name="Wang S."/>
            <person name="Wang H."/>
            <person name="Wang A."/>
            <person name="Jiang F."/>
            <person name="Liu H."/>
            <person name="Zhao H."/>
            <person name="Xu D."/>
            <person name="Zhang Y."/>
        </authorList>
    </citation>
    <scope>NUCLEOTIDE SEQUENCE [LARGE SCALE GENOMIC DNA]</scope>
    <source>
        <strain evidence="2">cv. Yunnan</strain>
    </source>
</reference>
<dbReference type="EMBL" id="CM042023">
    <property type="protein sequence ID" value="KAI3814038.1"/>
    <property type="molecule type" value="Genomic_DNA"/>
</dbReference>
<name>A0ACB9J2W9_9ASTR</name>
<comment type="caution">
    <text evidence="1">The sequence shown here is derived from an EMBL/GenBank/DDBJ whole genome shotgun (WGS) entry which is preliminary data.</text>
</comment>
<organism evidence="1 2">
    <name type="scientific">Smallanthus sonchifolius</name>
    <dbReference type="NCBI Taxonomy" id="185202"/>
    <lineage>
        <taxon>Eukaryota</taxon>
        <taxon>Viridiplantae</taxon>
        <taxon>Streptophyta</taxon>
        <taxon>Embryophyta</taxon>
        <taxon>Tracheophyta</taxon>
        <taxon>Spermatophyta</taxon>
        <taxon>Magnoliopsida</taxon>
        <taxon>eudicotyledons</taxon>
        <taxon>Gunneridae</taxon>
        <taxon>Pentapetalae</taxon>
        <taxon>asterids</taxon>
        <taxon>campanulids</taxon>
        <taxon>Asterales</taxon>
        <taxon>Asteraceae</taxon>
        <taxon>Asteroideae</taxon>
        <taxon>Heliantheae alliance</taxon>
        <taxon>Millerieae</taxon>
        <taxon>Smallanthus</taxon>
    </lineage>
</organism>
<sequence>MFIDNEAFVKIVKNPIYHSKTKHIDVRIHAIWDAYGKEYILVLLVNTNDQKADIFTKAFDKSKFLDLIQKIGLGSVILKDMLVGSVLKQVNCNSLKKIMTAEKCIPILSRILDDQLLLLCVSIDLKLSSSRSKDHEDGCALYEWCMAFRGHAYQQSFIGRGCPNAIKKGYVTSYVGMIPQDQVCVFYVLFKALPRSSLGFGIHDFSKDLCSFGDHLISSLKAIISDSLHFVCFLHLVKVKKMTRFGSC</sequence>
<protein>
    <submittedName>
        <fullName evidence="1">Uncharacterized protein</fullName>
    </submittedName>
</protein>
<dbReference type="Proteomes" id="UP001056120">
    <property type="component" value="Linkage Group LG06"/>
</dbReference>
<proteinExistence type="predicted"/>
<evidence type="ECO:0000313" key="2">
    <source>
        <dbReference type="Proteomes" id="UP001056120"/>
    </source>
</evidence>
<keyword evidence="2" id="KW-1185">Reference proteome</keyword>
<reference evidence="1 2" key="2">
    <citation type="journal article" date="2022" name="Mol. Ecol. Resour.">
        <title>The genomes of chicory, endive, great burdock and yacon provide insights into Asteraceae paleo-polyploidization history and plant inulin production.</title>
        <authorList>
            <person name="Fan W."/>
            <person name="Wang S."/>
            <person name="Wang H."/>
            <person name="Wang A."/>
            <person name="Jiang F."/>
            <person name="Liu H."/>
            <person name="Zhao H."/>
            <person name="Xu D."/>
            <person name="Zhang Y."/>
        </authorList>
    </citation>
    <scope>NUCLEOTIDE SEQUENCE [LARGE SCALE GENOMIC DNA]</scope>
    <source>
        <strain evidence="2">cv. Yunnan</strain>
        <tissue evidence="1">Leaves</tissue>
    </source>
</reference>